<dbReference type="GO" id="GO:0005886">
    <property type="term" value="C:plasma membrane"/>
    <property type="evidence" value="ECO:0007669"/>
    <property type="project" value="UniProtKB-SubCell"/>
</dbReference>
<dbReference type="InterPro" id="IPR003661">
    <property type="entry name" value="HisK_dim/P_dom"/>
</dbReference>
<dbReference type="Pfam" id="PF08448">
    <property type="entry name" value="PAS_4"/>
    <property type="match status" value="1"/>
</dbReference>
<keyword evidence="4" id="KW-1003">Cell membrane</keyword>
<feature type="domain" description="PAS" evidence="17">
    <location>
        <begin position="347"/>
        <end position="418"/>
    </location>
</feature>
<dbReference type="SMART" id="SM00387">
    <property type="entry name" value="HATPase_c"/>
    <property type="match status" value="1"/>
</dbReference>
<dbReference type="Proteomes" id="UP000192042">
    <property type="component" value="Chromosome I"/>
</dbReference>
<dbReference type="SUPFAM" id="SSF55874">
    <property type="entry name" value="ATPase domain of HSP90 chaperone/DNA topoisomerase II/histidine kinase"/>
    <property type="match status" value="1"/>
</dbReference>
<dbReference type="CDD" id="cd00130">
    <property type="entry name" value="PAS"/>
    <property type="match status" value="2"/>
</dbReference>
<dbReference type="PROSITE" id="PS50110">
    <property type="entry name" value="RESPONSE_REGULATORY"/>
    <property type="match status" value="1"/>
</dbReference>
<feature type="domain" description="PAC" evidence="18">
    <location>
        <begin position="425"/>
        <end position="475"/>
    </location>
</feature>
<evidence type="ECO:0000256" key="6">
    <source>
        <dbReference type="ARBA" id="ARBA00022679"/>
    </source>
</evidence>
<dbReference type="SUPFAM" id="SSF55785">
    <property type="entry name" value="PYP-like sensor domain (PAS domain)"/>
    <property type="match status" value="2"/>
</dbReference>
<evidence type="ECO:0000256" key="11">
    <source>
        <dbReference type="ARBA" id="ARBA00022989"/>
    </source>
</evidence>
<sequence>MANFQTPLISQRYRWLPLSIVLMTLVAFGVGVLLLRNVEHRLVAAAGEELTVAAAEVSDKLDRLLFERRGDVQMLARALSLSSFDPAYLTGYLGWMKATYAPVYHWMGVTDGQGVIVASTDPTLRGKSYASAEWFRQARATKKPSVQDVASHEADQGIETVGFTAPILDSEGTFLGVVTTRVAVPVLEDVTTRTVRSLEERHEFTGPVSYQMVTANGWVFADSDLLHKSPQNIGQAGLSSVSAGKSGGPGFVEEDYRGAPVVTGYAQTKGFGEIHPLNWHVFVRMDRDRILDPIRSILWKVGISGAVVWLPMLFLVLWSTSKLRKEYQQAQQESAWARAAEAALLQSQERNRAIVDTALDGVVTIDSRGIVTDWNAQAAAIFGWGRDEVLGRLLGEVIIPPRDREAHERGLRHYLSSGESHILNRRVEVLALHRSGREFPVELSISPVRIGDTFFFSAFARDITERREAETKLRESEVRYRSVVNALDEGVLVIDDQGVLRTGNASAERILGIPFAELMKRPFHDPVWKTIYEDRSPFPPERHPVAVTLLTGASCSGVIMGFYKADGELRWLEVNSRPVRLKGQGAPAAAVVSFSDITMRRRAEERLTVQYSVTRVLAESRTLEEAVPKIVQAVGQNLEWDYGVFWRVDKTEGALRCIDQWPHPSTGFEAFSTVTWSSVVRSGEGLPGRIWATERPAWVTDVTVDEPSPRAEQARAAGLRGAFGFPVRVGSEVEGVIELFSRQTRQPDDELLKMIDDICLKMGQLGERSRTEEALRQTEAQLQQAQKMEAVGRLAGGVAHDFNNLLTVIRGYSELLLARLQPNDSMRKDMEEVKKAADRASGLTRQLLAFSRRQFIAPKLVDLNALVVNMDGMLRRLLGEDIIDLCAELAPNIGAIRADPGQMEQVIMNLAVNARDAMPKGGRLTIETRNVTVGKGPRKDAVGVEAGVYVQLTVRDTGHGMDAETRSHLFEPFFTTKEKGKGTGLGLSTVYGIVRQSNGTIVVESVPGQGTVFKIYFPLVSEDRPGASGPGETSDPAHGRETILLVEDEPAVRGLVHETLRLHGYTVLEARHGIEALMTVAKHSGPIHLLLTDVVMPQMSGPEVAEKLRSIRPETKVLYMSGYPDHPVFEQGGVSRETSFLPKPFTPVVLAKKVREVLDGVNA</sequence>
<dbReference type="InterPro" id="IPR005467">
    <property type="entry name" value="His_kinase_dom"/>
</dbReference>
<evidence type="ECO:0000256" key="5">
    <source>
        <dbReference type="ARBA" id="ARBA00022553"/>
    </source>
</evidence>
<dbReference type="SMART" id="SM00086">
    <property type="entry name" value="PAC"/>
    <property type="match status" value="2"/>
</dbReference>
<dbReference type="InterPro" id="IPR011006">
    <property type="entry name" value="CheY-like_superfamily"/>
</dbReference>
<dbReference type="GO" id="GO:0006355">
    <property type="term" value="P:regulation of DNA-templated transcription"/>
    <property type="evidence" value="ECO:0007669"/>
    <property type="project" value="InterPro"/>
</dbReference>
<dbReference type="InterPro" id="IPR004358">
    <property type="entry name" value="Sig_transdc_His_kin-like_C"/>
</dbReference>
<evidence type="ECO:0000256" key="2">
    <source>
        <dbReference type="ARBA" id="ARBA00004651"/>
    </source>
</evidence>
<evidence type="ECO:0000259" key="18">
    <source>
        <dbReference type="PROSITE" id="PS50113"/>
    </source>
</evidence>
<evidence type="ECO:0000256" key="14">
    <source>
        <dbReference type="SAM" id="Phobius"/>
    </source>
</evidence>
<keyword evidence="10" id="KW-0067">ATP-binding</keyword>
<evidence type="ECO:0000256" key="3">
    <source>
        <dbReference type="ARBA" id="ARBA00012438"/>
    </source>
</evidence>
<organism evidence="19 20">
    <name type="scientific">Nitrospira japonica</name>
    <dbReference type="NCBI Taxonomy" id="1325564"/>
    <lineage>
        <taxon>Bacteria</taxon>
        <taxon>Pseudomonadati</taxon>
        <taxon>Nitrospirota</taxon>
        <taxon>Nitrospiria</taxon>
        <taxon>Nitrospirales</taxon>
        <taxon>Nitrospiraceae</taxon>
        <taxon>Nitrospira</taxon>
    </lineage>
</organism>
<dbReference type="SUPFAM" id="SSF52172">
    <property type="entry name" value="CheY-like"/>
    <property type="match status" value="1"/>
</dbReference>
<keyword evidence="11 14" id="KW-1133">Transmembrane helix</keyword>
<feature type="transmembrane region" description="Helical" evidence="14">
    <location>
        <begin position="15"/>
        <end position="35"/>
    </location>
</feature>
<keyword evidence="14" id="KW-0472">Membrane</keyword>
<dbReference type="SUPFAM" id="SSF103190">
    <property type="entry name" value="Sensory domain-like"/>
    <property type="match status" value="1"/>
</dbReference>
<dbReference type="Gene3D" id="3.40.50.2300">
    <property type="match status" value="1"/>
</dbReference>
<feature type="domain" description="PAC" evidence="18">
    <location>
        <begin position="556"/>
        <end position="609"/>
    </location>
</feature>
<dbReference type="PANTHER" id="PTHR43065:SF42">
    <property type="entry name" value="TWO-COMPONENT SENSOR PPRA"/>
    <property type="match status" value="1"/>
</dbReference>
<dbReference type="GO" id="GO:0000155">
    <property type="term" value="F:phosphorelay sensor kinase activity"/>
    <property type="evidence" value="ECO:0007669"/>
    <property type="project" value="InterPro"/>
</dbReference>
<keyword evidence="12" id="KW-0902">Two-component regulatory system</keyword>
<keyword evidence="9 19" id="KW-0418">Kinase</keyword>
<feature type="modified residue" description="4-aspartylphosphate" evidence="13">
    <location>
        <position position="1093"/>
    </location>
</feature>
<evidence type="ECO:0000313" key="20">
    <source>
        <dbReference type="Proteomes" id="UP000192042"/>
    </source>
</evidence>
<dbReference type="SUPFAM" id="SSF47384">
    <property type="entry name" value="Homodimeric domain of signal transducing histidine kinase"/>
    <property type="match status" value="1"/>
</dbReference>
<evidence type="ECO:0000256" key="4">
    <source>
        <dbReference type="ARBA" id="ARBA00022475"/>
    </source>
</evidence>
<dbReference type="PRINTS" id="PR00344">
    <property type="entry name" value="BCTRLSENSOR"/>
</dbReference>
<dbReference type="InterPro" id="IPR000700">
    <property type="entry name" value="PAS-assoc_C"/>
</dbReference>
<dbReference type="InterPro" id="IPR001789">
    <property type="entry name" value="Sig_transdc_resp-reg_receiver"/>
</dbReference>
<evidence type="ECO:0000256" key="7">
    <source>
        <dbReference type="ARBA" id="ARBA00022692"/>
    </source>
</evidence>
<dbReference type="InterPro" id="IPR036890">
    <property type="entry name" value="HATPase_C_sf"/>
</dbReference>
<dbReference type="InterPro" id="IPR001610">
    <property type="entry name" value="PAC"/>
</dbReference>
<dbReference type="Pfam" id="PF00512">
    <property type="entry name" value="HisKA"/>
    <property type="match status" value="1"/>
</dbReference>
<feature type="domain" description="Response regulatory" evidence="16">
    <location>
        <begin position="1042"/>
        <end position="1158"/>
    </location>
</feature>
<comment type="catalytic activity">
    <reaction evidence="1">
        <text>ATP + protein L-histidine = ADP + protein N-phospho-L-histidine.</text>
        <dbReference type="EC" id="2.7.13.3"/>
    </reaction>
</comment>
<dbReference type="InterPro" id="IPR035965">
    <property type="entry name" value="PAS-like_dom_sf"/>
</dbReference>
<gene>
    <name evidence="19" type="ORF">NSJP_0419</name>
</gene>
<feature type="domain" description="PAS" evidence="17">
    <location>
        <begin position="476"/>
        <end position="534"/>
    </location>
</feature>
<dbReference type="CDD" id="cd18773">
    <property type="entry name" value="PDC1_HK_sensor"/>
    <property type="match status" value="1"/>
</dbReference>
<dbReference type="AlphaFoldDB" id="A0A1W1I0S5"/>
<dbReference type="PROSITE" id="PS50113">
    <property type="entry name" value="PAC"/>
    <property type="match status" value="2"/>
</dbReference>
<evidence type="ECO:0000313" key="19">
    <source>
        <dbReference type="EMBL" id="SLM46591.1"/>
    </source>
</evidence>
<dbReference type="NCBIfam" id="TIGR00229">
    <property type="entry name" value="sensory_box"/>
    <property type="match status" value="2"/>
</dbReference>
<dbReference type="Pfam" id="PF13185">
    <property type="entry name" value="GAF_2"/>
    <property type="match status" value="1"/>
</dbReference>
<dbReference type="Pfam" id="PF00072">
    <property type="entry name" value="Response_reg"/>
    <property type="match status" value="1"/>
</dbReference>
<dbReference type="KEGG" id="nja:NSJP_0419"/>
<dbReference type="SMART" id="SM00091">
    <property type="entry name" value="PAS"/>
    <property type="match status" value="2"/>
</dbReference>
<dbReference type="CDD" id="cd00082">
    <property type="entry name" value="HisKA"/>
    <property type="match status" value="1"/>
</dbReference>
<dbReference type="InterPro" id="IPR029016">
    <property type="entry name" value="GAF-like_dom_sf"/>
</dbReference>
<evidence type="ECO:0000256" key="1">
    <source>
        <dbReference type="ARBA" id="ARBA00000085"/>
    </source>
</evidence>
<keyword evidence="5 13" id="KW-0597">Phosphoprotein</keyword>
<dbReference type="Pfam" id="PF02518">
    <property type="entry name" value="HATPase_c"/>
    <property type="match status" value="1"/>
</dbReference>
<dbReference type="Gene3D" id="3.30.565.10">
    <property type="entry name" value="Histidine kinase-like ATPase, C-terminal domain"/>
    <property type="match status" value="1"/>
</dbReference>
<reference evidence="19 20" key="1">
    <citation type="submission" date="2017-03" db="EMBL/GenBank/DDBJ databases">
        <authorList>
            <person name="Afonso C.L."/>
            <person name="Miller P.J."/>
            <person name="Scott M.A."/>
            <person name="Spackman E."/>
            <person name="Goraichik I."/>
            <person name="Dimitrov K.M."/>
            <person name="Suarez D.L."/>
            <person name="Swayne D.E."/>
        </authorList>
    </citation>
    <scope>NUCLEOTIDE SEQUENCE [LARGE SCALE GENOMIC DNA]</scope>
    <source>
        <strain evidence="19">Genome sequencing of Nitrospira japonica strain NJ11</strain>
    </source>
</reference>
<dbReference type="SUPFAM" id="SSF55781">
    <property type="entry name" value="GAF domain-like"/>
    <property type="match status" value="1"/>
</dbReference>
<evidence type="ECO:0000259" key="16">
    <source>
        <dbReference type="PROSITE" id="PS50110"/>
    </source>
</evidence>
<dbReference type="Pfam" id="PF00989">
    <property type="entry name" value="PAS"/>
    <property type="match status" value="1"/>
</dbReference>
<feature type="transmembrane region" description="Helical" evidence="14">
    <location>
        <begin position="297"/>
        <end position="318"/>
    </location>
</feature>
<keyword evidence="6 19" id="KW-0808">Transferase</keyword>
<dbReference type="OrthoDB" id="9772100at2"/>
<dbReference type="SMART" id="SM00065">
    <property type="entry name" value="GAF"/>
    <property type="match status" value="1"/>
</dbReference>
<keyword evidence="8" id="KW-0547">Nucleotide-binding</keyword>
<name>A0A1W1I0S5_9BACT</name>
<dbReference type="InterPro" id="IPR029151">
    <property type="entry name" value="Sensor-like_sf"/>
</dbReference>
<evidence type="ECO:0000256" key="9">
    <source>
        <dbReference type="ARBA" id="ARBA00022777"/>
    </source>
</evidence>
<dbReference type="Gene3D" id="3.30.450.20">
    <property type="entry name" value="PAS domain"/>
    <property type="match status" value="3"/>
</dbReference>
<dbReference type="GO" id="GO:0005524">
    <property type="term" value="F:ATP binding"/>
    <property type="evidence" value="ECO:0007669"/>
    <property type="project" value="UniProtKB-KW"/>
</dbReference>
<dbReference type="InterPro" id="IPR003594">
    <property type="entry name" value="HATPase_dom"/>
</dbReference>
<dbReference type="InterPro" id="IPR013656">
    <property type="entry name" value="PAS_4"/>
</dbReference>
<dbReference type="EC" id="2.7.13.3" evidence="3"/>
<dbReference type="PANTHER" id="PTHR43065">
    <property type="entry name" value="SENSOR HISTIDINE KINASE"/>
    <property type="match status" value="1"/>
</dbReference>
<evidence type="ECO:0000259" key="17">
    <source>
        <dbReference type="PROSITE" id="PS50112"/>
    </source>
</evidence>
<comment type="subcellular location">
    <subcellularLocation>
        <location evidence="2">Cell membrane</location>
        <topology evidence="2">Multi-pass membrane protein</topology>
    </subcellularLocation>
</comment>
<dbReference type="InterPro" id="IPR000014">
    <property type="entry name" value="PAS"/>
</dbReference>
<accession>A0A1W1I0S5</accession>
<proteinExistence type="predicted"/>
<evidence type="ECO:0000256" key="10">
    <source>
        <dbReference type="ARBA" id="ARBA00022840"/>
    </source>
</evidence>
<dbReference type="SMART" id="SM00388">
    <property type="entry name" value="HisKA"/>
    <property type="match status" value="1"/>
</dbReference>
<dbReference type="PROSITE" id="PS50112">
    <property type="entry name" value="PAS"/>
    <property type="match status" value="2"/>
</dbReference>
<dbReference type="InterPro" id="IPR013767">
    <property type="entry name" value="PAS_fold"/>
</dbReference>
<protein>
    <recommendedName>
        <fullName evidence="3">histidine kinase</fullName>
        <ecNumber evidence="3">2.7.13.3</ecNumber>
    </recommendedName>
</protein>
<keyword evidence="20" id="KW-1185">Reference proteome</keyword>
<evidence type="ECO:0000256" key="13">
    <source>
        <dbReference type="PROSITE-ProRule" id="PRU00169"/>
    </source>
</evidence>
<dbReference type="PROSITE" id="PS50109">
    <property type="entry name" value="HIS_KIN"/>
    <property type="match status" value="1"/>
</dbReference>
<dbReference type="SMART" id="SM00448">
    <property type="entry name" value="REC"/>
    <property type="match status" value="1"/>
</dbReference>
<evidence type="ECO:0000256" key="8">
    <source>
        <dbReference type="ARBA" id="ARBA00022741"/>
    </source>
</evidence>
<feature type="domain" description="Histidine kinase" evidence="15">
    <location>
        <begin position="797"/>
        <end position="1021"/>
    </location>
</feature>
<dbReference type="Gene3D" id="3.30.450.40">
    <property type="match status" value="1"/>
</dbReference>
<dbReference type="STRING" id="1325564.NSJP_0419"/>
<dbReference type="EMBL" id="LT828648">
    <property type="protein sequence ID" value="SLM46591.1"/>
    <property type="molecule type" value="Genomic_DNA"/>
</dbReference>
<dbReference type="InterPro" id="IPR003018">
    <property type="entry name" value="GAF"/>
</dbReference>
<dbReference type="Gene3D" id="1.10.287.130">
    <property type="match status" value="1"/>
</dbReference>
<evidence type="ECO:0000259" key="15">
    <source>
        <dbReference type="PROSITE" id="PS50109"/>
    </source>
</evidence>
<dbReference type="InterPro" id="IPR036097">
    <property type="entry name" value="HisK_dim/P_sf"/>
</dbReference>
<keyword evidence="7 14" id="KW-0812">Transmembrane</keyword>
<evidence type="ECO:0000256" key="12">
    <source>
        <dbReference type="ARBA" id="ARBA00023012"/>
    </source>
</evidence>